<feature type="transmembrane region" description="Helical" evidence="5">
    <location>
        <begin position="29"/>
        <end position="50"/>
    </location>
</feature>
<keyword evidence="5" id="KW-1133">Transmembrane helix</keyword>
<reference evidence="8" key="2">
    <citation type="submission" date="2020-01" db="EMBL/GenBank/DDBJ databases">
        <authorList>
            <person name="Campanaro S."/>
        </authorList>
    </citation>
    <scope>NUCLEOTIDE SEQUENCE</scope>
    <source>
        <strain evidence="8">AS06rmzACSIP_7</strain>
    </source>
</reference>
<comment type="caution">
    <text evidence="8">The sequence shown here is derived from an EMBL/GenBank/DDBJ whole genome shotgun (WGS) entry which is preliminary data.</text>
</comment>
<feature type="domain" description="Multidrug resistance protein MdtA-like barrel-sandwich hybrid" evidence="6">
    <location>
        <begin position="82"/>
        <end position="238"/>
    </location>
</feature>
<dbReference type="Gene3D" id="1.10.287.470">
    <property type="entry name" value="Helix hairpin bin"/>
    <property type="match status" value="1"/>
</dbReference>
<dbReference type="NCBIfam" id="TIGR01730">
    <property type="entry name" value="RND_mfp"/>
    <property type="match status" value="1"/>
</dbReference>
<proteinExistence type="inferred from homology"/>
<dbReference type="SUPFAM" id="SSF111369">
    <property type="entry name" value="HlyD-like secretion proteins"/>
    <property type="match status" value="1"/>
</dbReference>
<feature type="compositionally biased region" description="Low complexity" evidence="4">
    <location>
        <begin position="356"/>
        <end position="370"/>
    </location>
</feature>
<feature type="compositionally biased region" description="Polar residues" evidence="4">
    <location>
        <begin position="371"/>
        <end position="382"/>
    </location>
</feature>
<evidence type="ECO:0000259" key="6">
    <source>
        <dbReference type="Pfam" id="PF25917"/>
    </source>
</evidence>
<dbReference type="PANTHER" id="PTHR32347">
    <property type="entry name" value="EFFLUX SYSTEM COMPONENT YKNX-RELATED"/>
    <property type="match status" value="1"/>
</dbReference>
<dbReference type="GO" id="GO:0022857">
    <property type="term" value="F:transmembrane transporter activity"/>
    <property type="evidence" value="ECO:0007669"/>
    <property type="project" value="InterPro"/>
</dbReference>
<keyword evidence="5" id="KW-0812">Transmembrane</keyword>
<evidence type="ECO:0000256" key="5">
    <source>
        <dbReference type="SAM" id="Phobius"/>
    </source>
</evidence>
<dbReference type="Proteomes" id="UP000777265">
    <property type="component" value="Unassembled WGS sequence"/>
</dbReference>
<dbReference type="Pfam" id="PF25917">
    <property type="entry name" value="BSH_RND"/>
    <property type="match status" value="1"/>
</dbReference>
<evidence type="ECO:0000256" key="3">
    <source>
        <dbReference type="ARBA" id="ARBA00023054"/>
    </source>
</evidence>
<sequence>MEESRDATAGIKEILRSVIPGKLSSRRRIWLASAVLAVLLAGAAILYASAGNSKVRYRTSEVKQGDLTVTVTATGTLQPVKQVEVGTEVSGTIKTVMVDYNDKVREGQVLAKLDTSKLEAQALQSEATLNSAKAKLLEAEATVTETQSKLNRFRESLELSGGKVPSRAEFDSAEAAFKRAQAQEATTRADIAKAEATLKANRSDLTKATIRAPISGIVLERKVEPGQTVAASLQTPLLFKLAEDLRQMELHIFVDEADVGQVREGQTAFFTVDAFPDKKFPARVKQARFASRTENNVVTYETVLEVNNADMLLRPGMTATAFITVNGVSNAVLVPNAALRFSPPQNKSQKQGSGGSTLLASLLSRRPPGSNVQSRQPRQNESPIVWKVEGESLVRVPVRLGVTDGVLTQVVEGDIAPGTIIATDIVRTKQ</sequence>
<evidence type="ECO:0000256" key="4">
    <source>
        <dbReference type="SAM" id="MobiDB-lite"/>
    </source>
</evidence>
<evidence type="ECO:0000313" key="9">
    <source>
        <dbReference type="Proteomes" id="UP000777265"/>
    </source>
</evidence>
<feature type="region of interest" description="Disordered" evidence="4">
    <location>
        <begin position="342"/>
        <end position="383"/>
    </location>
</feature>
<dbReference type="Gene3D" id="2.40.30.170">
    <property type="match status" value="1"/>
</dbReference>
<evidence type="ECO:0000259" key="7">
    <source>
        <dbReference type="Pfam" id="PF25954"/>
    </source>
</evidence>
<evidence type="ECO:0000256" key="1">
    <source>
        <dbReference type="ARBA" id="ARBA00004196"/>
    </source>
</evidence>
<dbReference type="GO" id="GO:0030313">
    <property type="term" value="C:cell envelope"/>
    <property type="evidence" value="ECO:0007669"/>
    <property type="project" value="UniProtKB-SubCell"/>
</dbReference>
<dbReference type="Pfam" id="PF25954">
    <property type="entry name" value="Beta-barrel_RND_2"/>
    <property type="match status" value="1"/>
</dbReference>
<dbReference type="PANTHER" id="PTHR32347:SF14">
    <property type="entry name" value="EFFLUX SYSTEM COMPONENT YKNX-RELATED"/>
    <property type="match status" value="1"/>
</dbReference>
<dbReference type="InterPro" id="IPR050465">
    <property type="entry name" value="UPF0194_transport"/>
</dbReference>
<dbReference type="InterPro" id="IPR058792">
    <property type="entry name" value="Beta-barrel_RND_2"/>
</dbReference>
<keyword evidence="3" id="KW-0175">Coiled coil</keyword>
<feature type="domain" description="CusB-like beta-barrel" evidence="7">
    <location>
        <begin position="253"/>
        <end position="321"/>
    </location>
</feature>
<name>A0A971M500_9BACT</name>
<dbReference type="InterPro" id="IPR058625">
    <property type="entry name" value="MdtA-like_BSH"/>
</dbReference>
<evidence type="ECO:0000313" key="8">
    <source>
        <dbReference type="EMBL" id="NLW35894.1"/>
    </source>
</evidence>
<evidence type="ECO:0000256" key="2">
    <source>
        <dbReference type="ARBA" id="ARBA00009477"/>
    </source>
</evidence>
<gene>
    <name evidence="8" type="ORF">GXY80_10505</name>
</gene>
<reference evidence="8" key="1">
    <citation type="journal article" date="2020" name="Biotechnol. Biofuels">
        <title>New insights from the biogas microbiome by comprehensive genome-resolved metagenomics of nearly 1600 species originating from multiple anaerobic digesters.</title>
        <authorList>
            <person name="Campanaro S."/>
            <person name="Treu L."/>
            <person name="Rodriguez-R L.M."/>
            <person name="Kovalovszki A."/>
            <person name="Ziels R.M."/>
            <person name="Maus I."/>
            <person name="Zhu X."/>
            <person name="Kougias P.G."/>
            <person name="Basile A."/>
            <person name="Luo G."/>
            <person name="Schluter A."/>
            <person name="Konstantinidis K.T."/>
            <person name="Angelidaki I."/>
        </authorList>
    </citation>
    <scope>NUCLEOTIDE SEQUENCE</scope>
    <source>
        <strain evidence="8">AS06rmzACSIP_7</strain>
    </source>
</reference>
<keyword evidence="5" id="KW-0472">Membrane</keyword>
<accession>A0A971M500</accession>
<dbReference type="AlphaFoldDB" id="A0A971M500"/>
<dbReference type="Gene3D" id="2.40.50.100">
    <property type="match status" value="1"/>
</dbReference>
<comment type="similarity">
    <text evidence="2">Belongs to the membrane fusion protein (MFP) (TC 8.A.1) family.</text>
</comment>
<protein>
    <submittedName>
        <fullName evidence="8">Efflux RND transporter periplasmic adaptor subunit</fullName>
    </submittedName>
</protein>
<dbReference type="GO" id="GO:0016020">
    <property type="term" value="C:membrane"/>
    <property type="evidence" value="ECO:0007669"/>
    <property type="project" value="InterPro"/>
</dbReference>
<organism evidence="8 9">
    <name type="scientific">Syntrophorhabdus aromaticivorans</name>
    <dbReference type="NCBI Taxonomy" id="328301"/>
    <lineage>
        <taxon>Bacteria</taxon>
        <taxon>Pseudomonadati</taxon>
        <taxon>Thermodesulfobacteriota</taxon>
        <taxon>Syntrophorhabdia</taxon>
        <taxon>Syntrophorhabdales</taxon>
        <taxon>Syntrophorhabdaceae</taxon>
        <taxon>Syntrophorhabdus</taxon>
    </lineage>
</organism>
<comment type="subcellular location">
    <subcellularLocation>
        <location evidence="1">Cell envelope</location>
    </subcellularLocation>
</comment>
<dbReference type="InterPro" id="IPR006143">
    <property type="entry name" value="RND_pump_MFP"/>
</dbReference>
<dbReference type="EMBL" id="JAAYEE010000180">
    <property type="protein sequence ID" value="NLW35894.1"/>
    <property type="molecule type" value="Genomic_DNA"/>
</dbReference>